<name>A0A4P8L113_9BACT</name>
<dbReference type="Pfam" id="PF00072">
    <property type="entry name" value="Response_reg"/>
    <property type="match status" value="1"/>
</dbReference>
<feature type="domain" description="Histidine kinase" evidence="9">
    <location>
        <begin position="907"/>
        <end position="1130"/>
    </location>
</feature>
<evidence type="ECO:0000256" key="8">
    <source>
        <dbReference type="SAM" id="Phobius"/>
    </source>
</evidence>
<dbReference type="CDD" id="cd00082">
    <property type="entry name" value="HisKA"/>
    <property type="match status" value="1"/>
</dbReference>
<dbReference type="PANTHER" id="PTHR43065">
    <property type="entry name" value="SENSOR HISTIDINE KINASE"/>
    <property type="match status" value="1"/>
</dbReference>
<evidence type="ECO:0000256" key="6">
    <source>
        <dbReference type="PROSITE-ProRule" id="PRU00169"/>
    </source>
</evidence>
<evidence type="ECO:0000259" key="11">
    <source>
        <dbReference type="PROSITE" id="PS50112"/>
    </source>
</evidence>
<dbReference type="SUPFAM" id="SSF55781">
    <property type="entry name" value="GAF domain-like"/>
    <property type="match status" value="1"/>
</dbReference>
<dbReference type="PANTHER" id="PTHR43065:SF42">
    <property type="entry name" value="TWO-COMPONENT SENSOR PPRA"/>
    <property type="match status" value="1"/>
</dbReference>
<dbReference type="SMART" id="SM00086">
    <property type="entry name" value="PAC"/>
    <property type="match status" value="3"/>
</dbReference>
<dbReference type="Pfam" id="PF13426">
    <property type="entry name" value="PAS_9"/>
    <property type="match status" value="2"/>
</dbReference>
<protein>
    <recommendedName>
        <fullName evidence="2">histidine kinase</fullName>
        <ecNumber evidence="2">2.7.13.3</ecNumber>
    </recommendedName>
</protein>
<keyword evidence="5" id="KW-0418">Kinase</keyword>
<sequence>MNRNGTRLLPLWVKLSFALTFLLLLAGGAWFFRAHHKQQESEVADYLWSIAQIKAKQIADWRAEKLADAAVLTERHTLISSVKRFLYEPSEEEAREISRRLRPVAVRHHFEDILLVDAAKKVRWSLNDKLTDAHQGYADTLEAAISTREPVWTELHTEPGYPFPHLSVVAPLYDPQADYAFIGSLILISNASQFLYPLIQPWPTPSQTAETVLVRRDGDDVLFLNELRHRKDTALKLRIPLTRTDLPAAMAVNGVTGVVRGKDYRGVDVVAAILSIPDSPWAMVAKMDVSEAFAEWQFRSLMILGHILGATALLGVIGLVLRHRLLKEHYRRLYRSESALRAAMERHSITLQSIGDAVIATDAEGRVEFMNPVAEAITGWSHEEALGKPIEEVFRIINEESRKTVENPVTRVIREGTVVGLANHTLLLSRNGREIPIADSGAPIRDDHGEIIGVVLVFRDQSEERLARRLTEIRLSLIEHAAHHSLDDVLTRVVDEAAALAESPIGFYHFVGHDQKTLALQHWSTRTLEEFCRTQGRGMHYEIDQAGVWAECIHQRKPVIHNDYGSLPHKRGLPEGHVPLVRELVVPVMRDDRVVAVLGVGNKPTAYTEKDVLIVSHVADMSWEIVSHKLADEALAESEARTKSILRAAPIGIGVVADRIFLDVNDRLCQLTGYSRDELIGRSARILYATDDEFEYIGAEKYRQIREHGTGTVETRFKRKDGTMVDVLLSSTPLEPKNLAAGVTFAALDITERKKANQALAESESRFRIAFASSPDAITIIRLKDGLYVDVNEGFTTATGYTREEAVGKTIMELSIWHDPADRDRLVAALRQDGHCENLEAVFQMKDGSLATGLMSARIIHLQGVPHVLSITRDITRLKEAEKDRKRLEAQLLHAHKMESVGRLAGGVAHDFNNMLNVILGHTEMLLMTMEPNDPHRAGLKEIEKAAQRSADLTRQLLAFARRQTIAPRVLDLNDTVEGMLKMLRRLIGEDIDLIWEPGSNLWPVKMDPAQVDQIVANLCLNARDAITGPGQVTLETENVVLDESYCADRLEYVPGDYVMLAVSDNGCGMDKEVQSHLFEPFFTTKEVGKGTGLGLPTVYGIVKQNNGLINVYSEPGKGTTIKLYIPRHEGEVPGSTAVGPGEMPRSRGETLLLVEDESAILNLGKTMLEILGYTVIAVGSPEEALEAAEEHSGVIHLLITDVVMPQMTGKDLADRLKMSRPEMKTLFMSGYTANVIAQHGVLKRGVHFIQKPFTMMGLATHVREALDA</sequence>
<dbReference type="InterPro" id="IPR000014">
    <property type="entry name" value="PAS"/>
</dbReference>
<dbReference type="Proteomes" id="UP000298602">
    <property type="component" value="Chromosome"/>
</dbReference>
<dbReference type="CDD" id="cd18774">
    <property type="entry name" value="PDC2_HK_sensor"/>
    <property type="match status" value="1"/>
</dbReference>
<gene>
    <name evidence="13" type="ORF">FDQ92_02925</name>
</gene>
<dbReference type="AlphaFoldDB" id="A0A4P8L113"/>
<feature type="domain" description="Response regulatory" evidence="10">
    <location>
        <begin position="1151"/>
        <end position="1267"/>
    </location>
</feature>
<dbReference type="PROSITE" id="PS50112">
    <property type="entry name" value="PAS"/>
    <property type="match status" value="3"/>
</dbReference>
<dbReference type="Gene3D" id="3.30.565.10">
    <property type="entry name" value="Histidine kinase-like ATPase, C-terminal domain"/>
    <property type="match status" value="1"/>
</dbReference>
<keyword evidence="8" id="KW-1133">Transmembrane helix</keyword>
<dbReference type="OrthoDB" id="9806821at2"/>
<dbReference type="CDD" id="cd00130">
    <property type="entry name" value="PAS"/>
    <property type="match status" value="3"/>
</dbReference>
<dbReference type="SMART" id="SM00448">
    <property type="entry name" value="REC"/>
    <property type="match status" value="1"/>
</dbReference>
<dbReference type="InterPro" id="IPR013656">
    <property type="entry name" value="PAS_4"/>
</dbReference>
<dbReference type="InterPro" id="IPR011006">
    <property type="entry name" value="CheY-like_superfamily"/>
</dbReference>
<dbReference type="SMART" id="SM00065">
    <property type="entry name" value="GAF"/>
    <property type="match status" value="1"/>
</dbReference>
<dbReference type="InterPro" id="IPR035965">
    <property type="entry name" value="PAS-like_dom_sf"/>
</dbReference>
<feature type="domain" description="PAS" evidence="11">
    <location>
        <begin position="661"/>
        <end position="716"/>
    </location>
</feature>
<keyword evidence="14" id="KW-1185">Reference proteome</keyword>
<dbReference type="InterPro" id="IPR003018">
    <property type="entry name" value="GAF"/>
</dbReference>
<dbReference type="SUPFAM" id="SSF52172">
    <property type="entry name" value="CheY-like"/>
    <property type="match status" value="1"/>
</dbReference>
<accession>A0A4P8L113</accession>
<dbReference type="PROSITE" id="PS50110">
    <property type="entry name" value="RESPONSE_REGULATORY"/>
    <property type="match status" value="1"/>
</dbReference>
<dbReference type="RefSeq" id="WP_137423202.1">
    <property type="nucleotide sequence ID" value="NZ_CP040098.1"/>
</dbReference>
<dbReference type="Pfam" id="PF02518">
    <property type="entry name" value="HATPase_c"/>
    <property type="match status" value="1"/>
</dbReference>
<evidence type="ECO:0000259" key="12">
    <source>
        <dbReference type="PROSITE" id="PS50113"/>
    </source>
</evidence>
<dbReference type="NCBIfam" id="TIGR00229">
    <property type="entry name" value="sensory_box"/>
    <property type="match status" value="3"/>
</dbReference>
<evidence type="ECO:0000259" key="10">
    <source>
        <dbReference type="PROSITE" id="PS50110"/>
    </source>
</evidence>
<feature type="domain" description="PAS" evidence="11">
    <location>
        <begin position="336"/>
        <end position="416"/>
    </location>
</feature>
<dbReference type="InterPro" id="IPR029016">
    <property type="entry name" value="GAF-like_dom_sf"/>
</dbReference>
<feature type="coiled-coil region" evidence="7">
    <location>
        <begin position="871"/>
        <end position="898"/>
    </location>
</feature>
<feature type="transmembrane region" description="Helical" evidence="8">
    <location>
        <begin position="12"/>
        <end position="32"/>
    </location>
</feature>
<dbReference type="EC" id="2.7.13.3" evidence="2"/>
<dbReference type="Gene3D" id="3.30.450.40">
    <property type="match status" value="1"/>
</dbReference>
<organism evidence="13 14">
    <name type="scientific">Desulfoglaeba alkanexedens ALDC</name>
    <dbReference type="NCBI Taxonomy" id="980445"/>
    <lineage>
        <taxon>Bacteria</taxon>
        <taxon>Pseudomonadati</taxon>
        <taxon>Thermodesulfobacteriota</taxon>
        <taxon>Syntrophobacteria</taxon>
        <taxon>Syntrophobacterales</taxon>
        <taxon>Syntrophobacteraceae</taxon>
        <taxon>Desulfoglaeba</taxon>
    </lineage>
</organism>
<evidence type="ECO:0000313" key="13">
    <source>
        <dbReference type="EMBL" id="QCQ21233.1"/>
    </source>
</evidence>
<dbReference type="SMART" id="SM00388">
    <property type="entry name" value="HisKA"/>
    <property type="match status" value="1"/>
</dbReference>
<feature type="domain" description="PAC" evidence="12">
    <location>
        <begin position="421"/>
        <end position="473"/>
    </location>
</feature>
<evidence type="ECO:0000259" key="9">
    <source>
        <dbReference type="PROSITE" id="PS50109"/>
    </source>
</evidence>
<keyword evidence="4" id="KW-0808">Transferase</keyword>
<evidence type="ECO:0000256" key="3">
    <source>
        <dbReference type="ARBA" id="ARBA00022553"/>
    </source>
</evidence>
<comment type="catalytic activity">
    <reaction evidence="1">
        <text>ATP + protein L-histidine = ADP + protein N-phospho-L-histidine.</text>
        <dbReference type="EC" id="2.7.13.3"/>
    </reaction>
</comment>
<dbReference type="InterPro" id="IPR004358">
    <property type="entry name" value="Sig_transdc_His_kin-like_C"/>
</dbReference>
<evidence type="ECO:0000256" key="1">
    <source>
        <dbReference type="ARBA" id="ARBA00000085"/>
    </source>
</evidence>
<feature type="domain" description="PAS" evidence="11">
    <location>
        <begin position="763"/>
        <end position="832"/>
    </location>
</feature>
<dbReference type="InterPro" id="IPR003594">
    <property type="entry name" value="HATPase_dom"/>
</dbReference>
<evidence type="ECO:0000256" key="5">
    <source>
        <dbReference type="ARBA" id="ARBA00022777"/>
    </source>
</evidence>
<dbReference type="SUPFAM" id="SSF55874">
    <property type="entry name" value="ATPase domain of HSP90 chaperone/DNA topoisomerase II/histidine kinase"/>
    <property type="match status" value="1"/>
</dbReference>
<dbReference type="Gene3D" id="1.10.287.130">
    <property type="match status" value="1"/>
</dbReference>
<dbReference type="InterPro" id="IPR001789">
    <property type="entry name" value="Sig_transdc_resp-reg_receiver"/>
</dbReference>
<dbReference type="EMBL" id="CP040098">
    <property type="protein sequence ID" value="QCQ21233.1"/>
    <property type="molecule type" value="Genomic_DNA"/>
</dbReference>
<dbReference type="PROSITE" id="PS50109">
    <property type="entry name" value="HIS_KIN"/>
    <property type="match status" value="1"/>
</dbReference>
<evidence type="ECO:0000256" key="7">
    <source>
        <dbReference type="SAM" id="Coils"/>
    </source>
</evidence>
<dbReference type="InterPro" id="IPR000700">
    <property type="entry name" value="PAS-assoc_C"/>
</dbReference>
<dbReference type="PRINTS" id="PR00344">
    <property type="entry name" value="BCTRLSENSOR"/>
</dbReference>
<feature type="modified residue" description="4-aspartylphosphate" evidence="6">
    <location>
        <position position="1202"/>
    </location>
</feature>
<dbReference type="SUPFAM" id="SSF55785">
    <property type="entry name" value="PYP-like sensor domain (PAS domain)"/>
    <property type="match status" value="3"/>
</dbReference>
<dbReference type="Gene3D" id="3.30.450.20">
    <property type="entry name" value="PAS domain"/>
    <property type="match status" value="3"/>
</dbReference>
<dbReference type="InterPro" id="IPR005467">
    <property type="entry name" value="His_kinase_dom"/>
</dbReference>
<evidence type="ECO:0000313" key="14">
    <source>
        <dbReference type="Proteomes" id="UP000298602"/>
    </source>
</evidence>
<dbReference type="InterPro" id="IPR003661">
    <property type="entry name" value="HisK_dim/P_dom"/>
</dbReference>
<keyword evidence="7" id="KW-0175">Coiled coil</keyword>
<dbReference type="PROSITE" id="PS50113">
    <property type="entry name" value="PAC"/>
    <property type="match status" value="2"/>
</dbReference>
<dbReference type="InterPro" id="IPR036097">
    <property type="entry name" value="HisK_dim/P_sf"/>
</dbReference>
<proteinExistence type="predicted"/>
<evidence type="ECO:0000256" key="2">
    <source>
        <dbReference type="ARBA" id="ARBA00012438"/>
    </source>
</evidence>
<dbReference type="Pfam" id="PF13185">
    <property type="entry name" value="GAF_2"/>
    <property type="match status" value="1"/>
</dbReference>
<dbReference type="InterPro" id="IPR036890">
    <property type="entry name" value="HATPase_C_sf"/>
</dbReference>
<feature type="domain" description="PAC" evidence="12">
    <location>
        <begin position="711"/>
        <end position="762"/>
    </location>
</feature>
<keyword evidence="3 6" id="KW-0597">Phosphoprotein</keyword>
<keyword evidence="8" id="KW-0472">Membrane</keyword>
<feature type="transmembrane region" description="Helical" evidence="8">
    <location>
        <begin position="301"/>
        <end position="321"/>
    </location>
</feature>
<dbReference type="InterPro" id="IPR001610">
    <property type="entry name" value="PAC"/>
</dbReference>
<dbReference type="SUPFAM" id="SSF47384">
    <property type="entry name" value="Homodimeric domain of signal transducing histidine kinase"/>
    <property type="match status" value="1"/>
</dbReference>
<dbReference type="SMART" id="SM00387">
    <property type="entry name" value="HATPase_c"/>
    <property type="match status" value="1"/>
</dbReference>
<dbReference type="Pfam" id="PF00512">
    <property type="entry name" value="HisKA"/>
    <property type="match status" value="1"/>
</dbReference>
<evidence type="ECO:0000256" key="4">
    <source>
        <dbReference type="ARBA" id="ARBA00022679"/>
    </source>
</evidence>
<keyword evidence="8" id="KW-0812">Transmembrane</keyword>
<dbReference type="Gene3D" id="3.40.50.2300">
    <property type="match status" value="1"/>
</dbReference>
<reference evidence="13 14" key="1">
    <citation type="submission" date="2019-05" db="EMBL/GenBank/DDBJ databases">
        <title>The Complete Genome Sequence of the n-alkane-degrading Desulfoglaeba alkanexedens ALDC reveals multiple alkylsuccinate synthase gene clusters.</title>
        <authorList>
            <person name="Callaghan A.V."/>
            <person name="Davidova I.A."/>
            <person name="Duncan K.E."/>
            <person name="Morris B."/>
            <person name="McInerney M.J."/>
        </authorList>
    </citation>
    <scope>NUCLEOTIDE SEQUENCE [LARGE SCALE GENOMIC DNA]</scope>
    <source>
        <strain evidence="13 14">ALDC</strain>
    </source>
</reference>
<dbReference type="SMART" id="SM00091">
    <property type="entry name" value="PAS"/>
    <property type="match status" value="3"/>
</dbReference>
<dbReference type="GO" id="GO:0000155">
    <property type="term" value="F:phosphorelay sensor kinase activity"/>
    <property type="evidence" value="ECO:0007669"/>
    <property type="project" value="InterPro"/>
</dbReference>
<dbReference type="KEGG" id="dax:FDQ92_02925"/>
<reference evidence="13 14" key="2">
    <citation type="submission" date="2019-05" db="EMBL/GenBank/DDBJ databases">
        <authorList>
            <person name="Suflita J.M."/>
            <person name="Marks C.R."/>
        </authorList>
    </citation>
    <scope>NUCLEOTIDE SEQUENCE [LARGE SCALE GENOMIC DNA]</scope>
    <source>
        <strain evidence="13 14">ALDC</strain>
    </source>
</reference>
<dbReference type="Pfam" id="PF08448">
    <property type="entry name" value="PAS_4"/>
    <property type="match status" value="1"/>
</dbReference>